<dbReference type="Pfam" id="PF01943">
    <property type="entry name" value="Polysacc_synt"/>
    <property type="match status" value="1"/>
</dbReference>
<feature type="transmembrane region" description="Helical" evidence="6">
    <location>
        <begin position="164"/>
        <end position="183"/>
    </location>
</feature>
<comment type="subcellular location">
    <subcellularLocation>
        <location evidence="1">Cell membrane</location>
        <topology evidence="1">Multi-pass membrane protein</topology>
    </subcellularLocation>
</comment>
<dbReference type="InterPro" id="IPR050833">
    <property type="entry name" value="Poly_Biosynth_Transport"/>
</dbReference>
<feature type="transmembrane region" description="Helical" evidence="6">
    <location>
        <begin position="273"/>
        <end position="296"/>
    </location>
</feature>
<keyword evidence="8" id="KW-1185">Reference proteome</keyword>
<keyword evidence="2" id="KW-1003">Cell membrane</keyword>
<evidence type="ECO:0000313" key="7">
    <source>
        <dbReference type="EMBL" id="EGW22955.1"/>
    </source>
</evidence>
<dbReference type="EMBL" id="JH109152">
    <property type="protein sequence ID" value="EGW22955.1"/>
    <property type="molecule type" value="Genomic_DNA"/>
</dbReference>
<evidence type="ECO:0000256" key="5">
    <source>
        <dbReference type="ARBA" id="ARBA00023136"/>
    </source>
</evidence>
<dbReference type="PANTHER" id="PTHR30250">
    <property type="entry name" value="PST FAMILY PREDICTED COLANIC ACID TRANSPORTER"/>
    <property type="match status" value="1"/>
</dbReference>
<feature type="transmembrane region" description="Helical" evidence="6">
    <location>
        <begin position="405"/>
        <end position="433"/>
    </location>
</feature>
<name>G3IVU8_METTV</name>
<dbReference type="HOGENOM" id="CLU_044954_1_0_6"/>
<dbReference type="AlphaFoldDB" id="G3IVU8"/>
<feature type="transmembrane region" description="Helical" evidence="6">
    <location>
        <begin position="380"/>
        <end position="399"/>
    </location>
</feature>
<feature type="transmembrane region" description="Helical" evidence="6">
    <location>
        <begin position="347"/>
        <end position="368"/>
    </location>
</feature>
<dbReference type="Proteomes" id="UP000004664">
    <property type="component" value="Unassembled WGS sequence"/>
</dbReference>
<dbReference type="InterPro" id="IPR002797">
    <property type="entry name" value="Polysacc_synth"/>
</dbReference>
<reference evidence="7 8" key="1">
    <citation type="submission" date="2011-06" db="EMBL/GenBank/DDBJ databases">
        <title>Genomic sequence of Methylobacter tundripaludum SV96.</title>
        <authorList>
            <consortium name="US DOE Joint Genome Institute"/>
            <person name="Lucas S."/>
            <person name="Han J."/>
            <person name="Lapidus A."/>
            <person name="Cheng J.-F."/>
            <person name="Goodwin L."/>
            <person name="Pitluck S."/>
            <person name="Held B."/>
            <person name="Detter J.C."/>
            <person name="Han C."/>
            <person name="Tapia R."/>
            <person name="Land M."/>
            <person name="Hauser L."/>
            <person name="Kyrpides N."/>
            <person name="Ivanova N."/>
            <person name="Ovchinnikova G."/>
            <person name="Pagani I."/>
            <person name="Klotz M.G."/>
            <person name="Dispirito A.A."/>
            <person name="Murrell J.C."/>
            <person name="Dunfield P."/>
            <person name="Kalyuzhnaya M.G."/>
            <person name="Svenning M."/>
            <person name="Trotsenko Y.A."/>
            <person name="Stein L.Y."/>
            <person name="Woyke T."/>
        </authorList>
    </citation>
    <scope>NUCLEOTIDE SEQUENCE [LARGE SCALE GENOMIC DNA]</scope>
    <source>
        <strain evidence="8">ATCC BAA-1195 / DSM 17260 / SV96</strain>
    </source>
</reference>
<dbReference type="GO" id="GO:0005886">
    <property type="term" value="C:plasma membrane"/>
    <property type="evidence" value="ECO:0007669"/>
    <property type="project" value="UniProtKB-SubCell"/>
</dbReference>
<evidence type="ECO:0000256" key="1">
    <source>
        <dbReference type="ARBA" id="ARBA00004651"/>
    </source>
</evidence>
<evidence type="ECO:0000256" key="3">
    <source>
        <dbReference type="ARBA" id="ARBA00022692"/>
    </source>
</evidence>
<evidence type="ECO:0000256" key="2">
    <source>
        <dbReference type="ARBA" id="ARBA00022475"/>
    </source>
</evidence>
<gene>
    <name evidence="7" type="ORF">Mettu_1793</name>
</gene>
<feature type="transmembrane region" description="Helical" evidence="6">
    <location>
        <begin position="88"/>
        <end position="116"/>
    </location>
</feature>
<evidence type="ECO:0000313" key="8">
    <source>
        <dbReference type="Proteomes" id="UP000004664"/>
    </source>
</evidence>
<feature type="transmembrane region" description="Helical" evidence="6">
    <location>
        <begin position="234"/>
        <end position="253"/>
    </location>
</feature>
<keyword evidence="5 6" id="KW-0472">Membrane</keyword>
<dbReference type="RefSeq" id="WP_006890976.1">
    <property type="nucleotide sequence ID" value="NZ_JH109152.1"/>
</dbReference>
<feature type="transmembrane region" description="Helical" evidence="6">
    <location>
        <begin position="47"/>
        <end position="67"/>
    </location>
</feature>
<dbReference type="PANTHER" id="PTHR30250:SF11">
    <property type="entry name" value="O-ANTIGEN TRANSPORTER-RELATED"/>
    <property type="match status" value="1"/>
</dbReference>
<keyword evidence="3 6" id="KW-0812">Transmembrane</keyword>
<feature type="transmembrane region" description="Helical" evidence="6">
    <location>
        <begin position="316"/>
        <end position="341"/>
    </location>
</feature>
<organism evidence="7 8">
    <name type="scientific">Methylobacter tundripaludum (strain ATCC BAA-1195 / DSM 17260 / SV96)</name>
    <dbReference type="NCBI Taxonomy" id="697282"/>
    <lineage>
        <taxon>Bacteria</taxon>
        <taxon>Pseudomonadati</taxon>
        <taxon>Pseudomonadota</taxon>
        <taxon>Gammaproteobacteria</taxon>
        <taxon>Methylococcales</taxon>
        <taxon>Methylococcaceae</taxon>
        <taxon>Methylobacter</taxon>
    </lineage>
</organism>
<accession>G3IVU8</accession>
<protein>
    <submittedName>
        <fullName evidence="7">Polysaccharide biosynthesis protein</fullName>
    </submittedName>
</protein>
<sequence>MSEAVSKERTHNYVRQIKGAVVYKAVAMAASFLAIPLMIRYLGQEQFGVWSTLLTVMSWIVFFDLGVGNGLRNKVAEALAKNDKAEAASYIASGYSLIGLIALMLWVLVTAASFFVPWQIVFNTHAIPEATLCLTVQIATFFVVLNFWIGLIGALLGAMQKTSLTALGQLISNVLALMLVFVLTKTTDASISNLAFAYGISLVIANVLLSLWLYQRNPELRPKAYLDKQHVHPLLSVGMQFFIIQIAVLIIFTTDKMLITQLFGPQYVAQYEVVFKLFSVITFAHTLISAPLWSAYTDAYHRKDIVWIKRMLHKQIAIYCSVVLAVIFMGLLARSIIAVWVGRELEVTLPLVITIGLFVLVSIWNNIYAMFVNGIGRIKAQLYTAVIAMLLNIPLALLFTKHFGFGLSGVVLATCVSLLIAAVVLPIQVHCIVRDGMRGIFK</sequence>
<proteinExistence type="predicted"/>
<keyword evidence="4 6" id="KW-1133">Transmembrane helix</keyword>
<dbReference type="STRING" id="697282.Mettu_1793"/>
<evidence type="ECO:0000256" key="6">
    <source>
        <dbReference type="SAM" id="Phobius"/>
    </source>
</evidence>
<feature type="transmembrane region" description="Helical" evidence="6">
    <location>
        <begin position="136"/>
        <end position="157"/>
    </location>
</feature>
<dbReference type="eggNOG" id="COG2244">
    <property type="taxonomic scope" value="Bacteria"/>
</dbReference>
<feature type="transmembrane region" description="Helical" evidence="6">
    <location>
        <begin position="195"/>
        <end position="214"/>
    </location>
</feature>
<feature type="transmembrane region" description="Helical" evidence="6">
    <location>
        <begin position="21"/>
        <end position="41"/>
    </location>
</feature>
<evidence type="ECO:0000256" key="4">
    <source>
        <dbReference type="ARBA" id="ARBA00022989"/>
    </source>
</evidence>